<accession>U6LXT0</accession>
<feature type="region of interest" description="Disordered" evidence="2">
    <location>
        <begin position="1"/>
        <end position="23"/>
    </location>
</feature>
<name>U6LXT0_9EIME</name>
<organism evidence="3 4">
    <name type="scientific">Eimeria brunetti</name>
    <dbReference type="NCBI Taxonomy" id="51314"/>
    <lineage>
        <taxon>Eukaryota</taxon>
        <taxon>Sar</taxon>
        <taxon>Alveolata</taxon>
        <taxon>Apicomplexa</taxon>
        <taxon>Conoidasida</taxon>
        <taxon>Coccidia</taxon>
        <taxon>Eucoccidiorida</taxon>
        <taxon>Eimeriorina</taxon>
        <taxon>Eimeriidae</taxon>
        <taxon>Eimeria</taxon>
    </lineage>
</organism>
<evidence type="ECO:0000313" key="3">
    <source>
        <dbReference type="EMBL" id="CDJ54068.1"/>
    </source>
</evidence>
<reference evidence="3" key="2">
    <citation type="submission" date="2013-10" db="EMBL/GenBank/DDBJ databases">
        <authorList>
            <person name="Aslett M."/>
        </authorList>
    </citation>
    <scope>NUCLEOTIDE SEQUENCE [LARGE SCALE GENOMIC DNA]</scope>
    <source>
        <strain evidence="3">Houghton</strain>
    </source>
</reference>
<feature type="compositionally biased region" description="Low complexity" evidence="2">
    <location>
        <begin position="49"/>
        <end position="65"/>
    </location>
</feature>
<keyword evidence="4" id="KW-1185">Reference proteome</keyword>
<dbReference type="AlphaFoldDB" id="U6LXT0"/>
<feature type="coiled-coil region" evidence="1">
    <location>
        <begin position="212"/>
        <end position="239"/>
    </location>
</feature>
<dbReference type="VEuPathDB" id="ToxoDB:EBH_0076440"/>
<sequence>MTVRTHPSDSTQDDSCPKSGDSSVEAGLCLASLKDAKASHITGGDDWFPTSQWPSSGSNSSNSTGRHCSDRRLAMHERAVDLEPPVTSSENCEFSEKLLRARDYWNTHGNAVRETGIEPVHGIPNNAGGTSEPFSLKGTGSPRDSTFSPSLGIVGDTAEDSQLPLQGVNSATNRNHAKTSLVCGPLSVQQTLTERQLDIEKRMLEVRQQNRRRLYRRQQEAKEQQLQRMREHRAALLARREKIKLASLWKERGMAAAARTAAICKERGKLERLPSEPSQPTENDNRSADELLAALVISESISLQTELGSREGDICAGQHSLALW</sequence>
<dbReference type="OrthoDB" id="10568314at2759"/>
<proteinExistence type="predicted"/>
<evidence type="ECO:0000313" key="4">
    <source>
        <dbReference type="Proteomes" id="UP000030750"/>
    </source>
</evidence>
<dbReference type="EMBL" id="HG713609">
    <property type="protein sequence ID" value="CDJ54068.1"/>
    <property type="molecule type" value="Genomic_DNA"/>
</dbReference>
<evidence type="ECO:0000256" key="1">
    <source>
        <dbReference type="SAM" id="Coils"/>
    </source>
</evidence>
<reference evidence="3" key="1">
    <citation type="submission" date="2013-10" db="EMBL/GenBank/DDBJ databases">
        <title>Genomic analysis of the causative agents of coccidiosis in chickens.</title>
        <authorList>
            <person name="Reid A.J."/>
            <person name="Blake D."/>
            <person name="Billington K."/>
            <person name="Browne H."/>
            <person name="Dunn M."/>
            <person name="Hung S."/>
            <person name="Kawahara F."/>
            <person name="Miranda-Saavedra D."/>
            <person name="Mourier T."/>
            <person name="Nagra H."/>
            <person name="Otto T.D."/>
            <person name="Rawlings N."/>
            <person name="Sanchez A."/>
            <person name="Sanders M."/>
            <person name="Subramaniam C."/>
            <person name="Tay Y."/>
            <person name="Dear P."/>
            <person name="Doerig C."/>
            <person name="Gruber A."/>
            <person name="Parkinson J."/>
            <person name="Shirley M."/>
            <person name="Wan K.L."/>
            <person name="Berriman M."/>
            <person name="Tomley F."/>
            <person name="Pain A."/>
        </authorList>
    </citation>
    <scope>NUCLEOTIDE SEQUENCE [LARGE SCALE GENOMIC DNA]</scope>
    <source>
        <strain evidence="3">Houghton</strain>
    </source>
</reference>
<protein>
    <submittedName>
        <fullName evidence="3">Uncharacterized protein</fullName>
    </submittedName>
</protein>
<gene>
    <name evidence="3" type="ORF">EBH_0076440</name>
</gene>
<keyword evidence="1" id="KW-0175">Coiled coil</keyword>
<feature type="region of interest" description="Disordered" evidence="2">
    <location>
        <begin position="117"/>
        <end position="147"/>
    </location>
</feature>
<dbReference type="Proteomes" id="UP000030750">
    <property type="component" value="Unassembled WGS sequence"/>
</dbReference>
<evidence type="ECO:0000256" key="2">
    <source>
        <dbReference type="SAM" id="MobiDB-lite"/>
    </source>
</evidence>
<feature type="region of interest" description="Disordered" evidence="2">
    <location>
        <begin position="43"/>
        <end position="68"/>
    </location>
</feature>